<keyword evidence="3" id="KW-1185">Reference proteome</keyword>
<dbReference type="RefSeq" id="WP_188613546.1">
    <property type="nucleotide sequence ID" value="NZ_BMJT01000002.1"/>
</dbReference>
<dbReference type="AlphaFoldDB" id="A0A917FYU5"/>
<organism evidence="2 3">
    <name type="scientific">Lysinibacillus alkalisoli</name>
    <dbReference type="NCBI Taxonomy" id="1911548"/>
    <lineage>
        <taxon>Bacteria</taxon>
        <taxon>Bacillati</taxon>
        <taxon>Bacillota</taxon>
        <taxon>Bacilli</taxon>
        <taxon>Bacillales</taxon>
        <taxon>Bacillaceae</taxon>
        <taxon>Lysinibacillus</taxon>
    </lineage>
</organism>
<proteinExistence type="predicted"/>
<evidence type="ECO:0000313" key="3">
    <source>
        <dbReference type="Proteomes" id="UP000616608"/>
    </source>
</evidence>
<comment type="caution">
    <text evidence="2">The sequence shown here is derived from an EMBL/GenBank/DDBJ whole genome shotgun (WGS) entry which is preliminary data.</text>
</comment>
<evidence type="ECO:0000256" key="1">
    <source>
        <dbReference type="SAM" id="SignalP"/>
    </source>
</evidence>
<name>A0A917FYU5_9BACI</name>
<feature type="chain" id="PRO_5039368218" evidence="1">
    <location>
        <begin position="23"/>
        <end position="150"/>
    </location>
</feature>
<gene>
    <name evidence="2" type="ORF">GCM10007425_06110</name>
</gene>
<sequence length="150" mass="16295">MNLKKKFLSAVLGAAICTSAFAIEANANSDKTVLPFNNFTISFLNEAKATAPIKKIKDSTKPGGEGAVVNLDRDKGSAWITSTIYAPYTSTKFAGGLLQRGQRAVFPYFRHATLGHAYELRMTKTHNTGNQGSAMNRTVTISGRWSPDTY</sequence>
<dbReference type="EMBL" id="BMJT01000002">
    <property type="protein sequence ID" value="GGG14599.1"/>
    <property type="molecule type" value="Genomic_DNA"/>
</dbReference>
<accession>A0A917FYU5</accession>
<keyword evidence="1" id="KW-0732">Signal</keyword>
<feature type="signal peptide" evidence="1">
    <location>
        <begin position="1"/>
        <end position="22"/>
    </location>
</feature>
<reference evidence="2" key="2">
    <citation type="submission" date="2020-09" db="EMBL/GenBank/DDBJ databases">
        <authorList>
            <person name="Sun Q."/>
            <person name="Zhou Y."/>
        </authorList>
    </citation>
    <scope>NUCLEOTIDE SEQUENCE</scope>
    <source>
        <strain evidence="2">CGMCC 1.15760</strain>
    </source>
</reference>
<reference evidence="2" key="1">
    <citation type="journal article" date="2014" name="Int. J. Syst. Evol. Microbiol.">
        <title>Complete genome sequence of Corynebacterium casei LMG S-19264T (=DSM 44701T), isolated from a smear-ripened cheese.</title>
        <authorList>
            <consortium name="US DOE Joint Genome Institute (JGI-PGF)"/>
            <person name="Walter F."/>
            <person name="Albersmeier A."/>
            <person name="Kalinowski J."/>
            <person name="Ruckert C."/>
        </authorList>
    </citation>
    <scope>NUCLEOTIDE SEQUENCE</scope>
    <source>
        <strain evidence="2">CGMCC 1.15760</strain>
    </source>
</reference>
<protein>
    <submittedName>
        <fullName evidence="2">Uncharacterized protein</fullName>
    </submittedName>
</protein>
<evidence type="ECO:0000313" key="2">
    <source>
        <dbReference type="EMBL" id="GGG14599.1"/>
    </source>
</evidence>
<dbReference type="Proteomes" id="UP000616608">
    <property type="component" value="Unassembled WGS sequence"/>
</dbReference>